<feature type="region of interest" description="Disordered" evidence="1">
    <location>
        <begin position="650"/>
        <end position="689"/>
    </location>
</feature>
<feature type="compositionally biased region" description="Basic and acidic residues" evidence="1">
    <location>
        <begin position="462"/>
        <end position="471"/>
    </location>
</feature>
<feature type="compositionally biased region" description="Basic residues" evidence="1">
    <location>
        <begin position="374"/>
        <end position="385"/>
    </location>
</feature>
<dbReference type="InterPro" id="IPR019622">
    <property type="entry name" value="Rrn9_dom"/>
</dbReference>
<feature type="region of interest" description="Disordered" evidence="1">
    <location>
        <begin position="193"/>
        <end position="262"/>
    </location>
</feature>
<feature type="compositionally biased region" description="Basic residues" evidence="1">
    <location>
        <begin position="213"/>
        <end position="222"/>
    </location>
</feature>
<dbReference type="EMBL" id="AHHD01000053">
    <property type="protein sequence ID" value="EKG21282.1"/>
    <property type="molecule type" value="Genomic_DNA"/>
</dbReference>
<evidence type="ECO:0000313" key="3">
    <source>
        <dbReference type="EMBL" id="EKG21282.1"/>
    </source>
</evidence>
<dbReference type="HOGENOM" id="CLU_017870_1_0_1"/>
<feature type="domain" description="Rrn9" evidence="2">
    <location>
        <begin position="85"/>
        <end position="150"/>
    </location>
</feature>
<comment type="caution">
    <text evidence="3">The sequence shown here is derived from an EMBL/GenBank/DDBJ whole genome shotgun (WGS) entry which is preliminary data.</text>
</comment>
<feature type="region of interest" description="Disordered" evidence="1">
    <location>
        <begin position="1"/>
        <end position="58"/>
    </location>
</feature>
<reference evidence="3 4" key="1">
    <citation type="journal article" date="2012" name="BMC Genomics">
        <title>Tools to kill: Genome of one of the most destructive plant pathogenic fungi Macrophomina phaseolina.</title>
        <authorList>
            <person name="Islam M.S."/>
            <person name="Haque M.S."/>
            <person name="Islam M.M."/>
            <person name="Emdad E.M."/>
            <person name="Halim A."/>
            <person name="Hossen Q.M.M."/>
            <person name="Hossain M.Z."/>
            <person name="Ahmed B."/>
            <person name="Rahim S."/>
            <person name="Rahman M.S."/>
            <person name="Alam M.M."/>
            <person name="Hou S."/>
            <person name="Wan X."/>
            <person name="Saito J.A."/>
            <person name="Alam M."/>
        </authorList>
    </citation>
    <scope>NUCLEOTIDE SEQUENCE [LARGE SCALE GENOMIC DNA]</scope>
    <source>
        <strain evidence="3 4">MS6</strain>
    </source>
</reference>
<dbReference type="STRING" id="1126212.K2S8R9"/>
<evidence type="ECO:0000259" key="2">
    <source>
        <dbReference type="Pfam" id="PF10680"/>
    </source>
</evidence>
<dbReference type="eggNOG" id="ENOG502SFXK">
    <property type="taxonomic scope" value="Eukaryota"/>
</dbReference>
<keyword evidence="3" id="KW-0648">Protein biosynthesis</keyword>
<feature type="compositionally biased region" description="Low complexity" evidence="1">
    <location>
        <begin position="307"/>
        <end position="317"/>
    </location>
</feature>
<feature type="region of interest" description="Disordered" evidence="1">
    <location>
        <begin position="293"/>
        <end position="471"/>
    </location>
</feature>
<dbReference type="Pfam" id="PF10680">
    <property type="entry name" value="RRN9"/>
    <property type="match status" value="1"/>
</dbReference>
<dbReference type="VEuPathDB" id="FungiDB:MPH_01425"/>
<sequence length="689" mass="77141">MSLFGGPLQDETPFIRSSSIIPPSSPPLLPSDNPVSSIERNLAADREASDEYTDYESDDARPRFQGKWWTYRNYIQEERDLAASLAQLRAEDLSLHLYNAHALKQRARKERAVLQKNKADNSTGKPWTPPRLWTAWPLEPSQVPRSYERFAPLPTIDPDDECTVRREGYDREKPSRDMEDIMVGAVLKSAKERFHKRKWADESEADPEEAGRARSRSCKRSRATSQATDNDSDAGRRSRATSASRAATPTGSRPGITTDDDRAHRILQPSIRSTLTQIDNLFAALHRSQQNRFRSRAKNLGDDTDTAADTGADTDTTSIRSVKRMKRNPSVSEGEASVKRRRGRPPKPILQAAMAESTPDVTEAEPEAAGTSPRKGKRGRPRKYPKPLPGESWYMMKKRIDQLNTAGQHPDPPADSGNTGRARTTEPDPESSRPASPVKPRAAARSKRTRTGSMSSEGSENAEPKTPRWTRGDKAVRLRDWREVLGTAAMLGGFKPAVIDRAIRRCADLFGESMSLRVLEESNALEKPGELVEYVPETIPPREDAESDEEVDDAEEQESTPVWDGVSLKCPHSDCPRHTEAYNSRWRLREHVKKKHGYKLQAAGDEMTETEGETVASKVKVNHWDLVGAVHNDGFLQPIRRRPGWVLRERQKAVDGTSQPPPVVSTEPPSEEREKPAQKKKKGKRAPGF</sequence>
<organism evidence="3 4">
    <name type="scientific">Macrophomina phaseolina (strain MS6)</name>
    <name type="common">Charcoal rot fungus</name>
    <dbReference type="NCBI Taxonomy" id="1126212"/>
    <lineage>
        <taxon>Eukaryota</taxon>
        <taxon>Fungi</taxon>
        <taxon>Dikarya</taxon>
        <taxon>Ascomycota</taxon>
        <taxon>Pezizomycotina</taxon>
        <taxon>Dothideomycetes</taxon>
        <taxon>Dothideomycetes incertae sedis</taxon>
        <taxon>Botryosphaeriales</taxon>
        <taxon>Botryosphaeriaceae</taxon>
        <taxon>Macrophomina</taxon>
    </lineage>
</organism>
<feature type="region of interest" description="Disordered" evidence="1">
    <location>
        <begin position="539"/>
        <end position="561"/>
    </location>
</feature>
<evidence type="ECO:0000313" key="4">
    <source>
        <dbReference type="Proteomes" id="UP000007129"/>
    </source>
</evidence>
<evidence type="ECO:0000256" key="1">
    <source>
        <dbReference type="SAM" id="MobiDB-lite"/>
    </source>
</evidence>
<gene>
    <name evidence="3" type="ORF">MPH_01425</name>
</gene>
<keyword evidence="3" id="KW-0396">Initiation factor</keyword>
<protein>
    <submittedName>
        <fullName evidence="3">RNA polymerase I specific transcription initiation factor RRN9</fullName>
    </submittedName>
</protein>
<feature type="compositionally biased region" description="Basic residues" evidence="1">
    <location>
        <begin position="678"/>
        <end position="689"/>
    </location>
</feature>
<accession>K2S8R9</accession>
<feature type="compositionally biased region" description="Low complexity" evidence="1">
    <location>
        <begin position="240"/>
        <end position="253"/>
    </location>
</feature>
<dbReference type="GO" id="GO:0003743">
    <property type="term" value="F:translation initiation factor activity"/>
    <property type="evidence" value="ECO:0007669"/>
    <property type="project" value="UniProtKB-KW"/>
</dbReference>
<feature type="compositionally biased region" description="Acidic residues" evidence="1">
    <location>
        <begin position="545"/>
        <end position="558"/>
    </location>
</feature>
<feature type="compositionally biased region" description="Basic and acidic residues" evidence="1">
    <location>
        <begin position="162"/>
        <end position="179"/>
    </location>
</feature>
<dbReference type="Proteomes" id="UP000007129">
    <property type="component" value="Unassembled WGS sequence"/>
</dbReference>
<dbReference type="AlphaFoldDB" id="K2S8R9"/>
<name>K2S8R9_MACPH</name>
<feature type="region of interest" description="Disordered" evidence="1">
    <location>
        <begin position="150"/>
        <end position="181"/>
    </location>
</feature>
<dbReference type="InParanoid" id="K2S8R9"/>
<dbReference type="OrthoDB" id="5412288at2759"/>
<proteinExistence type="predicted"/>